<evidence type="ECO:0000256" key="1">
    <source>
        <dbReference type="SAM" id="MobiDB-lite"/>
    </source>
</evidence>
<accession>A0AAD2D6Y0</accession>
<feature type="transmembrane region" description="Helical" evidence="2">
    <location>
        <begin position="209"/>
        <end position="229"/>
    </location>
</feature>
<proteinExistence type="predicted"/>
<feature type="transmembrane region" description="Helical" evidence="2">
    <location>
        <begin position="423"/>
        <end position="446"/>
    </location>
</feature>
<organism evidence="3 4">
    <name type="scientific">Euplotes crassus</name>
    <dbReference type="NCBI Taxonomy" id="5936"/>
    <lineage>
        <taxon>Eukaryota</taxon>
        <taxon>Sar</taxon>
        <taxon>Alveolata</taxon>
        <taxon>Ciliophora</taxon>
        <taxon>Intramacronucleata</taxon>
        <taxon>Spirotrichea</taxon>
        <taxon>Hypotrichia</taxon>
        <taxon>Euplotida</taxon>
        <taxon>Euplotidae</taxon>
        <taxon>Moneuplotes</taxon>
    </lineage>
</organism>
<feature type="transmembrane region" description="Helical" evidence="2">
    <location>
        <begin position="396"/>
        <end position="417"/>
    </location>
</feature>
<keyword evidence="4" id="KW-1185">Reference proteome</keyword>
<feature type="transmembrane region" description="Helical" evidence="2">
    <location>
        <begin position="275"/>
        <end position="300"/>
    </location>
</feature>
<comment type="caution">
    <text evidence="3">The sequence shown here is derived from an EMBL/GenBank/DDBJ whole genome shotgun (WGS) entry which is preliminary data.</text>
</comment>
<feature type="region of interest" description="Disordered" evidence="1">
    <location>
        <begin position="641"/>
        <end position="671"/>
    </location>
</feature>
<reference evidence="3" key="1">
    <citation type="submission" date="2023-07" db="EMBL/GenBank/DDBJ databases">
        <authorList>
            <consortium name="AG Swart"/>
            <person name="Singh M."/>
            <person name="Singh A."/>
            <person name="Seah K."/>
            <person name="Emmerich C."/>
        </authorList>
    </citation>
    <scope>NUCLEOTIDE SEQUENCE</scope>
    <source>
        <strain evidence="3">DP1</strain>
    </source>
</reference>
<evidence type="ECO:0000313" key="4">
    <source>
        <dbReference type="Proteomes" id="UP001295684"/>
    </source>
</evidence>
<dbReference type="AlphaFoldDB" id="A0AAD2D6Y0"/>
<evidence type="ECO:0000256" key="2">
    <source>
        <dbReference type="SAM" id="Phobius"/>
    </source>
</evidence>
<evidence type="ECO:0000313" key="3">
    <source>
        <dbReference type="EMBL" id="CAI2382972.1"/>
    </source>
</evidence>
<sequence>MLLMSLNFSYAIIGEETINRNAHEVLNPFLVFGFKKGGFLRGTIRYIKEDVPIELFVCKKEKITDIYTEQMQVEEVFDIFNKHNTVNRLTNNCAEASEKLRERCSYFSIYDDLQNYNVFVNTNKRLLSYNIDTAKEGPVINRTQDIPNWVYLYEDFERLVQVQYEIKDSGFYLFFATNCKESSTDISLTYKALNPGKEHLSVDLIPNKLTYLIFFITWIIVSAISCLMISYRIFKKQNLSYLSILILCSYFMITCYLILRYVYWALISWLGKVSIYFEGSLILLEVLIMLVYLIIINLVANGYKIVTDSFSWGRFTKNLVIMLLIVFTSFFVQFQNLFLMIFLVAEVIVMVIFLYVDIKSCISKLTQINEELNPIFVEEREARDSNDFKIKYYKSFIIYLIIYFSMEETVLCLRPFLAPYHEWIFALVQQIINLVSMTFLFVTLTYSIEFIKFEGIQDGARVAPNPYFKNRILKICGEIIAIKSVDEHGNFSINLGIESNQGIMLKNSGKNYISERARVYQTAFNRASLCIDNSVSLMHSNRNFACDAGEKHNICSMIQNIHEEDKEERKIRDDLTDPEKGENIEKVALTEYLDLDSNLFESQDVRDFRNCRAPKIAKPSCSKKEGSFPWMNLKQKSVLRRQSISCARSQDTESNKRSHHQDHHFSNDEES</sequence>
<gene>
    <name evidence="3" type="ORF">ECRASSUSDP1_LOCUS24463</name>
</gene>
<keyword evidence="2" id="KW-0472">Membrane</keyword>
<keyword evidence="2" id="KW-0812">Transmembrane</keyword>
<feature type="transmembrane region" description="Helical" evidence="2">
    <location>
        <begin position="312"/>
        <end position="331"/>
    </location>
</feature>
<feature type="transmembrane region" description="Helical" evidence="2">
    <location>
        <begin position="337"/>
        <end position="356"/>
    </location>
</feature>
<name>A0AAD2D6Y0_EUPCR</name>
<dbReference type="EMBL" id="CAMPGE010025192">
    <property type="protein sequence ID" value="CAI2382972.1"/>
    <property type="molecule type" value="Genomic_DNA"/>
</dbReference>
<dbReference type="Proteomes" id="UP001295684">
    <property type="component" value="Unassembled WGS sequence"/>
</dbReference>
<protein>
    <submittedName>
        <fullName evidence="3">Uncharacterized protein</fullName>
    </submittedName>
</protein>
<feature type="transmembrane region" description="Helical" evidence="2">
    <location>
        <begin position="241"/>
        <end position="263"/>
    </location>
</feature>
<keyword evidence="2" id="KW-1133">Transmembrane helix</keyword>